<protein>
    <recommendedName>
        <fullName evidence="5">RNA-binding S4 domain-containing protein</fullName>
    </recommendedName>
</protein>
<dbReference type="Proteomes" id="UP001230268">
    <property type="component" value="Unassembled WGS sequence"/>
</dbReference>
<name>A0AAD8USY9_BABGI</name>
<gene>
    <name evidence="3" type="ORF">BgAZ_207830</name>
</gene>
<dbReference type="InterPro" id="IPR020094">
    <property type="entry name" value="TruA/RsuA/RluB/E/F_N"/>
</dbReference>
<keyword evidence="2" id="KW-0694">RNA-binding</keyword>
<comment type="caution">
    <text evidence="3">The sequence shown here is derived from an EMBL/GenBank/DDBJ whole genome shotgun (WGS) entry which is preliminary data.</text>
</comment>
<dbReference type="PROSITE" id="PS50889">
    <property type="entry name" value="S4"/>
    <property type="match status" value="1"/>
</dbReference>
<dbReference type="EMBL" id="JAVEPI010000002">
    <property type="protein sequence ID" value="KAK1443907.1"/>
    <property type="molecule type" value="Genomic_DNA"/>
</dbReference>
<sequence length="238" mass="26547">MNLPLSTFCAHKGVCTKKDAKKFIQLGYITLNNRVVKEDVLVRCNLSLDRIKLTKRVQDIASNKISVLLHKPRGYLSTFTPKAELWSKTLLTPANRIEEEGKGRLNPSELRRLLPINPLEFNASGVALFSEDRSLVAKFKECEEEYRVIFEDTLTDPKLLALSSDIHIDGVALAPLKITKLSDNVADITIQGSSSKLRKACALAGLGIKSLKRIRMGCISLGNLLCGQWLLLKKYQLV</sequence>
<dbReference type="SUPFAM" id="SSF55120">
    <property type="entry name" value="Pseudouridine synthase"/>
    <property type="match status" value="1"/>
</dbReference>
<dbReference type="InterPro" id="IPR020103">
    <property type="entry name" value="PsdUridine_synth_cat_dom_sf"/>
</dbReference>
<evidence type="ECO:0000256" key="2">
    <source>
        <dbReference type="PROSITE-ProRule" id="PRU00182"/>
    </source>
</evidence>
<evidence type="ECO:0000256" key="1">
    <source>
        <dbReference type="ARBA" id="ARBA00023235"/>
    </source>
</evidence>
<proteinExistence type="predicted"/>
<keyword evidence="1" id="KW-0413">Isomerase</keyword>
<dbReference type="AlphaFoldDB" id="A0AAD8USY9"/>
<dbReference type="InterPro" id="IPR042092">
    <property type="entry name" value="PsdUridine_s_RsuA/RluB/E/F_cat"/>
</dbReference>
<evidence type="ECO:0000313" key="3">
    <source>
        <dbReference type="EMBL" id="KAK1443907.1"/>
    </source>
</evidence>
<dbReference type="InterPro" id="IPR050343">
    <property type="entry name" value="RsuA_PseudoU_synthase"/>
</dbReference>
<evidence type="ECO:0008006" key="5">
    <source>
        <dbReference type="Google" id="ProtNLM"/>
    </source>
</evidence>
<dbReference type="GO" id="GO:0003723">
    <property type="term" value="F:RNA binding"/>
    <property type="evidence" value="ECO:0007669"/>
    <property type="project" value="UniProtKB-KW"/>
</dbReference>
<dbReference type="Gene3D" id="3.30.70.1560">
    <property type="entry name" value="Alpha-L RNA-binding motif"/>
    <property type="match status" value="1"/>
</dbReference>
<dbReference type="GO" id="GO:0009982">
    <property type="term" value="F:pseudouridine synthase activity"/>
    <property type="evidence" value="ECO:0007669"/>
    <property type="project" value="InterPro"/>
</dbReference>
<organism evidence="3 4">
    <name type="scientific">Babesia gibsoni</name>
    <dbReference type="NCBI Taxonomy" id="33632"/>
    <lineage>
        <taxon>Eukaryota</taxon>
        <taxon>Sar</taxon>
        <taxon>Alveolata</taxon>
        <taxon>Apicomplexa</taxon>
        <taxon>Aconoidasida</taxon>
        <taxon>Piroplasmida</taxon>
        <taxon>Babesiidae</taxon>
        <taxon>Babesia</taxon>
    </lineage>
</organism>
<dbReference type="PANTHER" id="PTHR47683:SF2">
    <property type="entry name" value="RNA-BINDING S4 DOMAIN-CONTAINING PROTEIN"/>
    <property type="match status" value="1"/>
</dbReference>
<accession>A0AAD8USY9</accession>
<reference evidence="3" key="1">
    <citation type="submission" date="2023-08" db="EMBL/GenBank/DDBJ databases">
        <title>Draft sequence of the Babesia gibsoni genome.</title>
        <authorList>
            <person name="Yamagishi J.Y."/>
            <person name="Xuan X.X."/>
        </authorList>
    </citation>
    <scope>NUCLEOTIDE SEQUENCE</scope>
    <source>
        <strain evidence="3">Azabu</strain>
    </source>
</reference>
<keyword evidence="4" id="KW-1185">Reference proteome</keyword>
<dbReference type="PANTHER" id="PTHR47683">
    <property type="entry name" value="PSEUDOURIDINE SYNTHASE FAMILY PROTEIN-RELATED"/>
    <property type="match status" value="1"/>
</dbReference>
<dbReference type="GO" id="GO:0001522">
    <property type="term" value="P:pseudouridine synthesis"/>
    <property type="evidence" value="ECO:0007669"/>
    <property type="project" value="InterPro"/>
</dbReference>
<dbReference type="Gene3D" id="3.30.70.580">
    <property type="entry name" value="Pseudouridine synthase I, catalytic domain, N-terminal subdomain"/>
    <property type="match status" value="1"/>
</dbReference>
<evidence type="ECO:0000313" key="4">
    <source>
        <dbReference type="Proteomes" id="UP001230268"/>
    </source>
</evidence>